<accession>Q244X6</accession>
<dbReference type="Proteomes" id="UP000009168">
    <property type="component" value="Unassembled WGS sequence"/>
</dbReference>
<name>Q244X6_TETTS</name>
<sequence>MINQEKNQQKNNFFELSDLFGSAVNIRYNKKQNYNTSFGGFVSCSLSVVLILYISNILKIYLSHQQVQVIQELQNVQKLEQFNLTVNTFSFMIAITDINYTSFIDNSIYTLKVTQITQKRILNQTSGQYDLKITHTPINMERCTKEHFLIDGTQSYFLQQDYDHMYCFNKDSVLYLEGDYNQLDYKQLQFEVLECQGTNCKDQQSINHKLNNCYMQVFFTDKNIISTDVKNPLQSYARSNFYIAGTTFTKAINMYMIQTQIQTDEGIIYDDYQSISAITYSNDRESVVSKTTNRIFLLQISLQPNKQLNYIRKYLSLSQMLSQIGGIYNILFAFGCFICRPYAKLQYKRNLMNSVFGFQYINSSDQSNLNLVDQKNLTDIKEKEQSSPFVNSNNQQNATFEKNSSQTDKRLRATTNISQKTSKQSRRNSINLAENEKIEEKAFNCSIKQKKNQSINSIKNTDKNGIKENELIFKKFFQQTFEELRLNTCDYFKYYLSYIICRKKNKSQIIDYGLQKLYNHLDIYYIINKLIEFEKLKKLLLNENQIKLFEYIPKPIISINKANQEIIQTQSNQSDTGILYEDNRTIIQKAEDAQEAYNKIINNPNRQLLDERLISLLHPKLVDLLNENSFDKLQDNQDKIRKLQYRKSIFTPQNKLFNQTLNTLTKFDSQSPNNTYQTEKICQYELDSFQLEQEITSENSSVKNKEDNHNKVNTYQMNFKSILNMKQTQKSQ</sequence>
<feature type="region of interest" description="Disordered" evidence="1">
    <location>
        <begin position="384"/>
        <end position="431"/>
    </location>
</feature>
<feature type="compositionally biased region" description="Polar residues" evidence="1">
    <location>
        <begin position="413"/>
        <end position="431"/>
    </location>
</feature>
<evidence type="ECO:0000313" key="3">
    <source>
        <dbReference type="EMBL" id="EAS03361.2"/>
    </source>
</evidence>
<evidence type="ECO:0000313" key="4">
    <source>
        <dbReference type="Proteomes" id="UP000009168"/>
    </source>
</evidence>
<dbReference type="GO" id="GO:0005634">
    <property type="term" value="C:nucleus"/>
    <property type="evidence" value="ECO:0007669"/>
    <property type="project" value="TreeGrafter"/>
</dbReference>
<feature type="compositionally biased region" description="Polar residues" evidence="1">
    <location>
        <begin position="386"/>
        <end position="406"/>
    </location>
</feature>
<dbReference type="PANTHER" id="PTHR31398">
    <property type="entry name" value="MEIOTIC NUCLEAR DIVISION PROTEIN 1 HOMOLOG"/>
    <property type="match status" value="1"/>
</dbReference>
<keyword evidence="2" id="KW-0472">Membrane</keyword>
<dbReference type="HOGENOM" id="CLU_009697_1_0_1"/>
<dbReference type="OrthoDB" id="292811at2759"/>
<dbReference type="AlphaFoldDB" id="Q244X6"/>
<dbReference type="GeneID" id="7830146"/>
<reference evidence="4" key="1">
    <citation type="journal article" date="2006" name="PLoS Biol.">
        <title>Macronuclear genome sequence of the ciliate Tetrahymena thermophila, a model eukaryote.</title>
        <authorList>
            <person name="Eisen J.A."/>
            <person name="Coyne R.S."/>
            <person name="Wu M."/>
            <person name="Wu D."/>
            <person name="Thiagarajan M."/>
            <person name="Wortman J.R."/>
            <person name="Badger J.H."/>
            <person name="Ren Q."/>
            <person name="Amedeo P."/>
            <person name="Jones K.M."/>
            <person name="Tallon L.J."/>
            <person name="Delcher A.L."/>
            <person name="Salzberg S.L."/>
            <person name="Silva J.C."/>
            <person name="Haas B.J."/>
            <person name="Majoros W.H."/>
            <person name="Farzad M."/>
            <person name="Carlton J.M."/>
            <person name="Smith R.K. Jr."/>
            <person name="Garg J."/>
            <person name="Pearlman R.E."/>
            <person name="Karrer K.M."/>
            <person name="Sun L."/>
            <person name="Manning G."/>
            <person name="Elde N.C."/>
            <person name="Turkewitz A.P."/>
            <person name="Asai D.J."/>
            <person name="Wilkes D.E."/>
            <person name="Wang Y."/>
            <person name="Cai H."/>
            <person name="Collins K."/>
            <person name="Stewart B.A."/>
            <person name="Lee S.R."/>
            <person name="Wilamowska K."/>
            <person name="Weinberg Z."/>
            <person name="Ruzzo W.L."/>
            <person name="Wloga D."/>
            <person name="Gaertig J."/>
            <person name="Frankel J."/>
            <person name="Tsao C.-C."/>
            <person name="Gorovsky M.A."/>
            <person name="Keeling P.J."/>
            <person name="Waller R.F."/>
            <person name="Patron N.J."/>
            <person name="Cherry J.M."/>
            <person name="Stover N.A."/>
            <person name="Krieger C.J."/>
            <person name="del Toro C."/>
            <person name="Ryder H.F."/>
            <person name="Williamson S.C."/>
            <person name="Barbeau R.A."/>
            <person name="Hamilton E.P."/>
            <person name="Orias E."/>
        </authorList>
    </citation>
    <scope>NUCLEOTIDE SEQUENCE [LARGE SCALE GENOMIC DNA]</scope>
    <source>
        <strain evidence="4">SB210</strain>
    </source>
</reference>
<dbReference type="EMBL" id="GG662488">
    <property type="protein sequence ID" value="EAS03361.2"/>
    <property type="molecule type" value="Genomic_DNA"/>
</dbReference>
<organism evidence="3 4">
    <name type="scientific">Tetrahymena thermophila (strain SB210)</name>
    <dbReference type="NCBI Taxonomy" id="312017"/>
    <lineage>
        <taxon>Eukaryota</taxon>
        <taxon>Sar</taxon>
        <taxon>Alveolata</taxon>
        <taxon>Ciliophora</taxon>
        <taxon>Intramacronucleata</taxon>
        <taxon>Oligohymenophorea</taxon>
        <taxon>Hymenostomatida</taxon>
        <taxon>Tetrahymenina</taxon>
        <taxon>Tetrahymenidae</taxon>
        <taxon>Tetrahymena</taxon>
    </lineage>
</organism>
<dbReference type="PANTHER" id="PTHR31398:SF0">
    <property type="entry name" value="MEIOTIC NUCLEAR DIVISION PROTEIN 1 HOMOLOG"/>
    <property type="match status" value="1"/>
</dbReference>
<keyword evidence="2 3" id="KW-0812">Transmembrane</keyword>
<proteinExistence type="predicted"/>
<keyword evidence="4" id="KW-1185">Reference proteome</keyword>
<protein>
    <submittedName>
        <fullName evidence="3">Transmembrane protein, putative</fullName>
    </submittedName>
</protein>
<dbReference type="KEGG" id="tet:TTHERM_00694410"/>
<evidence type="ECO:0000256" key="2">
    <source>
        <dbReference type="SAM" id="Phobius"/>
    </source>
</evidence>
<evidence type="ECO:0000256" key="1">
    <source>
        <dbReference type="SAM" id="MobiDB-lite"/>
    </source>
</evidence>
<dbReference type="GO" id="GO:0007131">
    <property type="term" value="P:reciprocal meiotic recombination"/>
    <property type="evidence" value="ECO:0007669"/>
    <property type="project" value="TreeGrafter"/>
</dbReference>
<gene>
    <name evidence="3" type="ORF">TTHERM_00694410</name>
</gene>
<dbReference type="RefSeq" id="XP_001023606.2">
    <property type="nucleotide sequence ID" value="XM_001023606.2"/>
</dbReference>
<dbReference type="InParanoid" id="Q244X6"/>
<keyword evidence="2" id="KW-1133">Transmembrane helix</keyword>
<feature type="transmembrane region" description="Helical" evidence="2">
    <location>
        <begin position="38"/>
        <end position="58"/>
    </location>
</feature>